<dbReference type="PANTHER" id="PTHR45436">
    <property type="entry name" value="SENSOR HISTIDINE KINASE YKOH"/>
    <property type="match status" value="1"/>
</dbReference>
<dbReference type="SMART" id="SM00304">
    <property type="entry name" value="HAMP"/>
    <property type="match status" value="1"/>
</dbReference>
<evidence type="ECO:0000256" key="8">
    <source>
        <dbReference type="ARBA" id="ARBA00022989"/>
    </source>
</evidence>
<comment type="subcellular location">
    <subcellularLocation>
        <location evidence="2">Membrane</location>
    </subcellularLocation>
</comment>
<sequence>MKATASTRFDYTGLMRPSPRSRTPYERLQLRDIRNTSTFRLTLLLGLVALVGVVMLTALIYLLSARELSARSDSILRAQAAQLMTNPVASMPGAVRLAIARSGGSGFNYFGLLDADRRRIAGTLSGASGFRIDHPKEIPARPGHHGPIRELAVRLPTGEILLVGRDITPIVDLRWRVTLVLIASAGVIALSIVTAAILLSVAPLRRVATLQRTAQEIAAGHLDRRMPVLGRGDELDLLAGTVNSMIDEVGRVIGQVKSVTDAIAHDLRTPLTRMRSHLDRARRSDDIASATAERLDLAIADLDTVLERFTALLRISEIEAGSRRAGFADIALDPLLKSLVDLYRPLAEERGISIGLQRLPGLAVHGDRSLLFEALSNLIDNAIKFAPQNGHVALSVTSEKGSVAIEVRDNGTGIPTDQRQSVLRRFDRGSAANEIPGSGLGLSVVAAILHLHQFTLALDDAAPGLIVRILVPDQSRPLIQP</sequence>
<dbReference type="CDD" id="cd06225">
    <property type="entry name" value="HAMP"/>
    <property type="match status" value="1"/>
</dbReference>
<dbReference type="SUPFAM" id="SSF47384">
    <property type="entry name" value="Homodimeric domain of signal transducing histidine kinase"/>
    <property type="match status" value="1"/>
</dbReference>
<evidence type="ECO:0000313" key="15">
    <source>
        <dbReference type="Proteomes" id="UP001160625"/>
    </source>
</evidence>
<evidence type="ECO:0000256" key="1">
    <source>
        <dbReference type="ARBA" id="ARBA00000085"/>
    </source>
</evidence>
<dbReference type="EC" id="2.7.13.3" evidence="3"/>
<feature type="transmembrane region" description="Helical" evidence="11">
    <location>
        <begin position="179"/>
        <end position="202"/>
    </location>
</feature>
<proteinExistence type="predicted"/>
<evidence type="ECO:0000259" key="12">
    <source>
        <dbReference type="PROSITE" id="PS50109"/>
    </source>
</evidence>
<evidence type="ECO:0000256" key="2">
    <source>
        <dbReference type="ARBA" id="ARBA00004370"/>
    </source>
</evidence>
<keyword evidence="6 11" id="KW-0812">Transmembrane</keyword>
<feature type="domain" description="HAMP" evidence="13">
    <location>
        <begin position="204"/>
        <end position="254"/>
    </location>
</feature>
<gene>
    <name evidence="14" type="ORF">QGN17_10205</name>
</gene>
<dbReference type="SMART" id="SM00388">
    <property type="entry name" value="HisKA"/>
    <property type="match status" value="1"/>
</dbReference>
<dbReference type="Gene3D" id="6.10.340.10">
    <property type="match status" value="1"/>
</dbReference>
<dbReference type="Gene3D" id="1.10.287.130">
    <property type="match status" value="1"/>
</dbReference>
<keyword evidence="8 11" id="KW-1133">Transmembrane helix</keyword>
<dbReference type="Pfam" id="PF02518">
    <property type="entry name" value="HATPase_c"/>
    <property type="match status" value="1"/>
</dbReference>
<evidence type="ECO:0000256" key="10">
    <source>
        <dbReference type="ARBA" id="ARBA00023136"/>
    </source>
</evidence>
<keyword evidence="4" id="KW-0597">Phosphoprotein</keyword>
<dbReference type="PANTHER" id="PTHR45436:SF8">
    <property type="entry name" value="HISTIDINE KINASE"/>
    <property type="match status" value="1"/>
</dbReference>
<evidence type="ECO:0000256" key="4">
    <source>
        <dbReference type="ARBA" id="ARBA00022553"/>
    </source>
</evidence>
<reference evidence="14" key="1">
    <citation type="submission" date="2023-04" db="EMBL/GenBank/DDBJ databases">
        <title>Sphingomonas sp. MAHUQ-71 isolated from rice field.</title>
        <authorList>
            <person name="Huq M.A."/>
        </authorList>
    </citation>
    <scope>NUCLEOTIDE SEQUENCE</scope>
    <source>
        <strain evidence="14">MAHUQ-71</strain>
    </source>
</reference>
<dbReference type="SUPFAM" id="SSF158472">
    <property type="entry name" value="HAMP domain-like"/>
    <property type="match status" value="1"/>
</dbReference>
<accession>A0ABT6N1N5</accession>
<dbReference type="InterPro" id="IPR004358">
    <property type="entry name" value="Sig_transdc_His_kin-like_C"/>
</dbReference>
<evidence type="ECO:0000256" key="11">
    <source>
        <dbReference type="SAM" id="Phobius"/>
    </source>
</evidence>
<evidence type="ECO:0000313" key="14">
    <source>
        <dbReference type="EMBL" id="MDH7639102.1"/>
    </source>
</evidence>
<evidence type="ECO:0000259" key="13">
    <source>
        <dbReference type="PROSITE" id="PS50885"/>
    </source>
</evidence>
<evidence type="ECO:0000256" key="9">
    <source>
        <dbReference type="ARBA" id="ARBA00023012"/>
    </source>
</evidence>
<dbReference type="PROSITE" id="PS50885">
    <property type="entry name" value="HAMP"/>
    <property type="match status" value="1"/>
</dbReference>
<evidence type="ECO:0000256" key="5">
    <source>
        <dbReference type="ARBA" id="ARBA00022679"/>
    </source>
</evidence>
<keyword evidence="9" id="KW-0902">Two-component regulatory system</keyword>
<dbReference type="InterPro" id="IPR036097">
    <property type="entry name" value="HisK_dim/P_sf"/>
</dbReference>
<dbReference type="InterPro" id="IPR003594">
    <property type="entry name" value="HATPase_dom"/>
</dbReference>
<evidence type="ECO:0000256" key="3">
    <source>
        <dbReference type="ARBA" id="ARBA00012438"/>
    </source>
</evidence>
<dbReference type="CDD" id="cd00082">
    <property type="entry name" value="HisKA"/>
    <property type="match status" value="1"/>
</dbReference>
<dbReference type="SMART" id="SM00387">
    <property type="entry name" value="HATPase_c"/>
    <property type="match status" value="1"/>
</dbReference>
<name>A0ABT6N1N5_9SPHN</name>
<feature type="domain" description="Histidine kinase" evidence="12">
    <location>
        <begin position="262"/>
        <end position="475"/>
    </location>
</feature>
<dbReference type="SUPFAM" id="SSF55874">
    <property type="entry name" value="ATPase domain of HSP90 chaperone/DNA topoisomerase II/histidine kinase"/>
    <property type="match status" value="1"/>
</dbReference>
<organism evidence="14 15">
    <name type="scientific">Sphingomonas oryzagri</name>
    <dbReference type="NCBI Taxonomy" id="3042314"/>
    <lineage>
        <taxon>Bacteria</taxon>
        <taxon>Pseudomonadati</taxon>
        <taxon>Pseudomonadota</taxon>
        <taxon>Alphaproteobacteria</taxon>
        <taxon>Sphingomonadales</taxon>
        <taxon>Sphingomonadaceae</taxon>
        <taxon>Sphingomonas</taxon>
    </lineage>
</organism>
<dbReference type="PRINTS" id="PR00344">
    <property type="entry name" value="BCTRLSENSOR"/>
</dbReference>
<dbReference type="EMBL" id="JARYGZ010000001">
    <property type="protein sequence ID" value="MDH7639102.1"/>
    <property type="molecule type" value="Genomic_DNA"/>
</dbReference>
<dbReference type="InterPro" id="IPR005467">
    <property type="entry name" value="His_kinase_dom"/>
</dbReference>
<keyword evidence="5" id="KW-0808">Transferase</keyword>
<keyword evidence="15" id="KW-1185">Reference proteome</keyword>
<evidence type="ECO:0000256" key="6">
    <source>
        <dbReference type="ARBA" id="ARBA00022692"/>
    </source>
</evidence>
<keyword evidence="10 11" id="KW-0472">Membrane</keyword>
<evidence type="ECO:0000256" key="7">
    <source>
        <dbReference type="ARBA" id="ARBA00022777"/>
    </source>
</evidence>
<dbReference type="InterPro" id="IPR050428">
    <property type="entry name" value="TCS_sensor_his_kinase"/>
</dbReference>
<comment type="catalytic activity">
    <reaction evidence="1">
        <text>ATP + protein L-histidine = ADP + protein N-phospho-L-histidine.</text>
        <dbReference type="EC" id="2.7.13.3"/>
    </reaction>
</comment>
<dbReference type="GO" id="GO:0016301">
    <property type="term" value="F:kinase activity"/>
    <property type="evidence" value="ECO:0007669"/>
    <property type="project" value="UniProtKB-KW"/>
</dbReference>
<protein>
    <recommendedName>
        <fullName evidence="3">histidine kinase</fullName>
        <ecNumber evidence="3">2.7.13.3</ecNumber>
    </recommendedName>
</protein>
<keyword evidence="7 14" id="KW-0418">Kinase</keyword>
<dbReference type="PROSITE" id="PS50109">
    <property type="entry name" value="HIS_KIN"/>
    <property type="match status" value="1"/>
</dbReference>
<feature type="transmembrane region" description="Helical" evidence="11">
    <location>
        <begin position="41"/>
        <end position="63"/>
    </location>
</feature>
<dbReference type="InterPro" id="IPR003660">
    <property type="entry name" value="HAMP_dom"/>
</dbReference>
<dbReference type="InterPro" id="IPR003661">
    <property type="entry name" value="HisK_dim/P_dom"/>
</dbReference>
<dbReference type="Gene3D" id="3.30.565.10">
    <property type="entry name" value="Histidine kinase-like ATPase, C-terminal domain"/>
    <property type="match status" value="1"/>
</dbReference>
<comment type="caution">
    <text evidence="14">The sequence shown here is derived from an EMBL/GenBank/DDBJ whole genome shotgun (WGS) entry which is preliminary data.</text>
</comment>
<dbReference type="Proteomes" id="UP001160625">
    <property type="component" value="Unassembled WGS sequence"/>
</dbReference>
<dbReference type="Pfam" id="PF00672">
    <property type="entry name" value="HAMP"/>
    <property type="match status" value="1"/>
</dbReference>
<dbReference type="InterPro" id="IPR036890">
    <property type="entry name" value="HATPase_C_sf"/>
</dbReference>